<organism evidence="4 5">
    <name type="scientific">Cloeon dipterum</name>
    <dbReference type="NCBI Taxonomy" id="197152"/>
    <lineage>
        <taxon>Eukaryota</taxon>
        <taxon>Metazoa</taxon>
        <taxon>Ecdysozoa</taxon>
        <taxon>Arthropoda</taxon>
        <taxon>Hexapoda</taxon>
        <taxon>Insecta</taxon>
        <taxon>Pterygota</taxon>
        <taxon>Palaeoptera</taxon>
        <taxon>Ephemeroptera</taxon>
        <taxon>Pisciforma</taxon>
        <taxon>Baetidae</taxon>
        <taxon>Cloeon</taxon>
    </lineage>
</organism>
<dbReference type="OrthoDB" id="532630at2759"/>
<sequence>MHPDLSPHLHTDECNKVITELHNCYEEHKVGKFFGQCSSLYKQMTVCLKNEREIYRKRNQAKQECSDGSSYNPSLIAKRPQAEGYIAIVLPNIVNSCKAKEQLMTKEDYESARGIKVD</sequence>
<evidence type="ECO:0000256" key="1">
    <source>
        <dbReference type="ARBA" id="ARBA00007347"/>
    </source>
</evidence>
<evidence type="ECO:0000256" key="2">
    <source>
        <dbReference type="ARBA" id="ARBA00023157"/>
    </source>
</evidence>
<keyword evidence="5" id="KW-1185">Reference proteome</keyword>
<comment type="subcellular location">
    <subcellularLocation>
        <location evidence="3">Mitochondrion</location>
    </subcellularLocation>
</comment>
<evidence type="ECO:0000313" key="4">
    <source>
        <dbReference type="EMBL" id="CAB3359965.1"/>
    </source>
</evidence>
<gene>
    <name evidence="4" type="ORF">CLODIP_2_CD08033</name>
</gene>
<evidence type="ECO:0000313" key="5">
    <source>
        <dbReference type="Proteomes" id="UP000494165"/>
    </source>
</evidence>
<keyword evidence="2" id="KW-1015">Disulfide bond</keyword>
<dbReference type="AlphaFoldDB" id="A0A8S1BUG8"/>
<dbReference type="Pfam" id="PF08583">
    <property type="entry name" value="Cmc1"/>
    <property type="match status" value="1"/>
</dbReference>
<dbReference type="EMBL" id="CADEPI010000002">
    <property type="protein sequence ID" value="CAB3359965.1"/>
    <property type="molecule type" value="Genomic_DNA"/>
</dbReference>
<keyword evidence="3" id="KW-0496">Mitochondrion</keyword>
<evidence type="ECO:0000256" key="3">
    <source>
        <dbReference type="RuleBase" id="RU364104"/>
    </source>
</evidence>
<reference evidence="4 5" key="1">
    <citation type="submission" date="2020-04" db="EMBL/GenBank/DDBJ databases">
        <authorList>
            <person name="Alioto T."/>
            <person name="Alioto T."/>
            <person name="Gomez Garrido J."/>
        </authorList>
    </citation>
    <scope>NUCLEOTIDE SEQUENCE [LARGE SCALE GENOMIC DNA]</scope>
</reference>
<dbReference type="Proteomes" id="UP000494165">
    <property type="component" value="Unassembled WGS sequence"/>
</dbReference>
<name>A0A8S1BUG8_9INSE</name>
<proteinExistence type="inferred from homology"/>
<comment type="similarity">
    <text evidence="1 3">Belongs to the CMC family.</text>
</comment>
<accession>A0A8S1BUG8</accession>
<dbReference type="InterPro" id="IPR013892">
    <property type="entry name" value="Cyt_c_biogenesis_Cmc1-like"/>
</dbReference>
<comment type="caution">
    <text evidence="4">The sequence shown here is derived from an EMBL/GenBank/DDBJ whole genome shotgun (WGS) entry which is preliminary data.</text>
</comment>
<protein>
    <recommendedName>
        <fullName evidence="3">COX assembly mitochondrial protein</fullName>
    </recommendedName>
</protein>
<dbReference type="GO" id="GO:0005739">
    <property type="term" value="C:mitochondrion"/>
    <property type="evidence" value="ECO:0007669"/>
    <property type="project" value="UniProtKB-SubCell"/>
</dbReference>
<dbReference type="PROSITE" id="PS51808">
    <property type="entry name" value="CHCH"/>
    <property type="match status" value="1"/>
</dbReference>